<reference evidence="2 3" key="1">
    <citation type="journal article" date="2015" name="Proc. Natl. Acad. Sci. U.S.A.">
        <title>The resurrection genome of Boea hygrometrica: A blueprint for survival of dehydration.</title>
        <authorList>
            <person name="Xiao L."/>
            <person name="Yang G."/>
            <person name="Zhang L."/>
            <person name="Yang X."/>
            <person name="Zhao S."/>
            <person name="Ji Z."/>
            <person name="Zhou Q."/>
            <person name="Hu M."/>
            <person name="Wang Y."/>
            <person name="Chen M."/>
            <person name="Xu Y."/>
            <person name="Jin H."/>
            <person name="Xiao X."/>
            <person name="Hu G."/>
            <person name="Bao F."/>
            <person name="Hu Y."/>
            <person name="Wan P."/>
            <person name="Li L."/>
            <person name="Deng X."/>
            <person name="Kuang T."/>
            <person name="Xiang C."/>
            <person name="Zhu J.K."/>
            <person name="Oliver M.J."/>
            <person name="He Y."/>
        </authorList>
    </citation>
    <scope>NUCLEOTIDE SEQUENCE [LARGE SCALE GENOMIC DNA]</scope>
    <source>
        <strain evidence="3">cv. XS01</strain>
    </source>
</reference>
<dbReference type="Proteomes" id="UP000250235">
    <property type="component" value="Unassembled WGS sequence"/>
</dbReference>
<accession>A0A2Z6ZV16</accession>
<dbReference type="AlphaFoldDB" id="A0A2Z6ZV16"/>
<feature type="region of interest" description="Disordered" evidence="1">
    <location>
        <begin position="62"/>
        <end position="85"/>
    </location>
</feature>
<gene>
    <name evidence="2" type="ORF">F511_45850</name>
</gene>
<evidence type="ECO:0000313" key="3">
    <source>
        <dbReference type="Proteomes" id="UP000250235"/>
    </source>
</evidence>
<sequence>MRAGRAWWPTVAGTLHAWSRHRPRCLAQTVARWPTAGSAASRRWLLEWSSAAARGGRRCPRKSLRFWPTPGRSPPRRWPASGETMGGDARCWSAAGCAPAAASFSCGGGAAGRPPLRRCSGDVVTAGPILSRVWFGPVPGSP</sequence>
<keyword evidence="3" id="KW-1185">Reference proteome</keyword>
<dbReference type="EMBL" id="KV068735">
    <property type="protein sequence ID" value="KZV06668.1"/>
    <property type="molecule type" value="Genomic_DNA"/>
</dbReference>
<organism evidence="2 3">
    <name type="scientific">Dorcoceras hygrometricum</name>
    <dbReference type="NCBI Taxonomy" id="472368"/>
    <lineage>
        <taxon>Eukaryota</taxon>
        <taxon>Viridiplantae</taxon>
        <taxon>Streptophyta</taxon>
        <taxon>Embryophyta</taxon>
        <taxon>Tracheophyta</taxon>
        <taxon>Spermatophyta</taxon>
        <taxon>Magnoliopsida</taxon>
        <taxon>eudicotyledons</taxon>
        <taxon>Gunneridae</taxon>
        <taxon>Pentapetalae</taxon>
        <taxon>asterids</taxon>
        <taxon>lamiids</taxon>
        <taxon>Lamiales</taxon>
        <taxon>Gesneriaceae</taxon>
        <taxon>Didymocarpoideae</taxon>
        <taxon>Trichosporeae</taxon>
        <taxon>Loxocarpinae</taxon>
        <taxon>Dorcoceras</taxon>
    </lineage>
</organism>
<proteinExistence type="predicted"/>
<name>A0A2Z6ZV16_9LAMI</name>
<evidence type="ECO:0000313" key="2">
    <source>
        <dbReference type="EMBL" id="KZV06668.1"/>
    </source>
</evidence>
<protein>
    <submittedName>
        <fullName evidence="2">THO complex subunit 5</fullName>
    </submittedName>
</protein>
<evidence type="ECO:0000256" key="1">
    <source>
        <dbReference type="SAM" id="MobiDB-lite"/>
    </source>
</evidence>